<dbReference type="EMBL" id="BAAAUT010000022">
    <property type="protein sequence ID" value="GAA3137481.1"/>
    <property type="molecule type" value="Genomic_DNA"/>
</dbReference>
<feature type="transmembrane region" description="Helical" evidence="1">
    <location>
        <begin position="65"/>
        <end position="88"/>
    </location>
</feature>
<evidence type="ECO:0000313" key="2">
    <source>
        <dbReference type="EMBL" id="GAA3137481.1"/>
    </source>
</evidence>
<dbReference type="RefSeq" id="WP_344859915.1">
    <property type="nucleotide sequence ID" value="NZ_BAAAUT010000022.1"/>
</dbReference>
<keyword evidence="1" id="KW-0812">Transmembrane</keyword>
<sequence>MLSRAERKALAEIEERLAYEDPDLDALLAAPRGEAAGAADGDMWMVGVPCWPCPYVLPPGVSAKLPWPVLVAVTAGLLALVLVIGLLAGGMETAPPEVFCPAGEAGCGGGAPSSPPAAG</sequence>
<keyword evidence="1" id="KW-0472">Membrane</keyword>
<comment type="caution">
    <text evidence="2">The sequence shown here is derived from an EMBL/GenBank/DDBJ whole genome shotgun (WGS) entry which is preliminary data.</text>
</comment>
<evidence type="ECO:0000313" key="3">
    <source>
        <dbReference type="Proteomes" id="UP001500320"/>
    </source>
</evidence>
<dbReference type="InterPro" id="IPR021401">
    <property type="entry name" value="DUF3040"/>
</dbReference>
<dbReference type="Pfam" id="PF11239">
    <property type="entry name" value="DUF3040"/>
    <property type="match status" value="1"/>
</dbReference>
<keyword evidence="3" id="KW-1185">Reference proteome</keyword>
<dbReference type="Proteomes" id="UP001500320">
    <property type="component" value="Unassembled WGS sequence"/>
</dbReference>
<gene>
    <name evidence="2" type="ORF">GCM10010466_30490</name>
</gene>
<name>A0ABP6N6B4_9ACTN</name>
<protein>
    <recommendedName>
        <fullName evidence="4">DUF3040 domain-containing protein</fullName>
    </recommendedName>
</protein>
<evidence type="ECO:0000256" key="1">
    <source>
        <dbReference type="SAM" id="Phobius"/>
    </source>
</evidence>
<keyword evidence="1" id="KW-1133">Transmembrane helix</keyword>
<accession>A0ABP6N6B4</accession>
<proteinExistence type="predicted"/>
<evidence type="ECO:0008006" key="4">
    <source>
        <dbReference type="Google" id="ProtNLM"/>
    </source>
</evidence>
<organism evidence="2 3">
    <name type="scientific">Planomonospora alba</name>
    <dbReference type="NCBI Taxonomy" id="161354"/>
    <lineage>
        <taxon>Bacteria</taxon>
        <taxon>Bacillati</taxon>
        <taxon>Actinomycetota</taxon>
        <taxon>Actinomycetes</taxon>
        <taxon>Streptosporangiales</taxon>
        <taxon>Streptosporangiaceae</taxon>
        <taxon>Planomonospora</taxon>
    </lineage>
</organism>
<reference evidence="3" key="1">
    <citation type="journal article" date="2019" name="Int. J. Syst. Evol. Microbiol.">
        <title>The Global Catalogue of Microorganisms (GCM) 10K type strain sequencing project: providing services to taxonomists for standard genome sequencing and annotation.</title>
        <authorList>
            <consortium name="The Broad Institute Genomics Platform"/>
            <consortium name="The Broad Institute Genome Sequencing Center for Infectious Disease"/>
            <person name="Wu L."/>
            <person name="Ma J."/>
        </authorList>
    </citation>
    <scope>NUCLEOTIDE SEQUENCE [LARGE SCALE GENOMIC DNA]</scope>
    <source>
        <strain evidence="3">JCM 9373</strain>
    </source>
</reference>